<organism evidence="2 3">
    <name type="scientific">Cotesia glomerata</name>
    <name type="common">Lepidopteran parasitic wasp</name>
    <name type="synonym">Apanteles glomeratus</name>
    <dbReference type="NCBI Taxonomy" id="32391"/>
    <lineage>
        <taxon>Eukaryota</taxon>
        <taxon>Metazoa</taxon>
        <taxon>Ecdysozoa</taxon>
        <taxon>Arthropoda</taxon>
        <taxon>Hexapoda</taxon>
        <taxon>Insecta</taxon>
        <taxon>Pterygota</taxon>
        <taxon>Neoptera</taxon>
        <taxon>Endopterygota</taxon>
        <taxon>Hymenoptera</taxon>
        <taxon>Apocrita</taxon>
        <taxon>Ichneumonoidea</taxon>
        <taxon>Braconidae</taxon>
        <taxon>Microgastrinae</taxon>
        <taxon>Cotesia</taxon>
    </lineage>
</organism>
<dbReference type="InterPro" id="IPR028364">
    <property type="entry name" value="Ribosomal_uL1/biogenesis"/>
</dbReference>
<keyword evidence="3" id="KW-1185">Reference proteome</keyword>
<protein>
    <recommendedName>
        <fullName evidence="4">Ribosomal protein L1</fullName>
    </recommendedName>
</protein>
<proteinExistence type="predicted"/>
<evidence type="ECO:0000313" key="3">
    <source>
        <dbReference type="Proteomes" id="UP000826195"/>
    </source>
</evidence>
<dbReference type="Proteomes" id="UP000826195">
    <property type="component" value="Unassembled WGS sequence"/>
</dbReference>
<dbReference type="Pfam" id="PF00687">
    <property type="entry name" value="Ribosomal_L1"/>
    <property type="match status" value="1"/>
</dbReference>
<dbReference type="InterPro" id="IPR023674">
    <property type="entry name" value="Ribosomal_uL1-like"/>
</dbReference>
<feature type="compositionally biased region" description="Basic and acidic residues" evidence="1">
    <location>
        <begin position="1"/>
        <end position="17"/>
    </location>
</feature>
<accession>A0AAV7IVB6</accession>
<comment type="caution">
    <text evidence="2">The sequence shown here is derived from an EMBL/GenBank/DDBJ whole genome shotgun (WGS) entry which is preliminary data.</text>
</comment>
<feature type="region of interest" description="Disordered" evidence="1">
    <location>
        <begin position="1"/>
        <end position="58"/>
    </location>
</feature>
<reference evidence="2 3" key="1">
    <citation type="journal article" date="2021" name="J. Hered.">
        <title>A chromosome-level genome assembly of the parasitoid wasp, Cotesia glomerata (Hymenoptera: Braconidae).</title>
        <authorList>
            <person name="Pinto B.J."/>
            <person name="Weis J.J."/>
            <person name="Gamble T."/>
            <person name="Ode P.J."/>
            <person name="Paul R."/>
            <person name="Zaspel J.M."/>
        </authorList>
    </citation>
    <scope>NUCLEOTIDE SEQUENCE [LARGE SCALE GENOMIC DNA]</scope>
    <source>
        <strain evidence="2">CgM1</strain>
    </source>
</reference>
<feature type="compositionally biased region" description="Basic and acidic residues" evidence="1">
    <location>
        <begin position="189"/>
        <end position="204"/>
    </location>
</feature>
<feature type="region of interest" description="Disordered" evidence="1">
    <location>
        <begin position="117"/>
        <end position="163"/>
    </location>
</feature>
<dbReference type="EMBL" id="JAHXZJ010000374">
    <property type="protein sequence ID" value="KAH0560658.1"/>
    <property type="molecule type" value="Genomic_DNA"/>
</dbReference>
<name>A0AAV7IVB6_COTGL</name>
<dbReference type="SUPFAM" id="SSF56808">
    <property type="entry name" value="Ribosomal protein L1"/>
    <property type="match status" value="1"/>
</dbReference>
<feature type="compositionally biased region" description="Basic and acidic residues" evidence="1">
    <location>
        <begin position="30"/>
        <end position="58"/>
    </location>
</feature>
<gene>
    <name evidence="2" type="ORF">KQX54_006780</name>
</gene>
<sequence>MKKQNVDNKKKQNDSKKAGVVAGAKINKANKKEKPVSKVEKPTKPVKKEKPVSKVEKPIKPAKKEKLVAQVEKPIKPVKKEKLVAQVEKPIKSVKKEKLVAQVEKPVEKVIKFNKKQNKKVSSTELTNTKPVKENIKIPKEPTKKPKILEKKSKIQQLKRKNEAEPEIVKKLKNTEAKATLMKKKVKKPANEEKVTQEDKKLKSNAEQTIQTDKKSKVIVNKVKKHSEEGKKISKKSKQIKKSKKVINGVKIEVNGEEKVVNDLEIDENHILQAVDGVLQLAEQEKSDKKLFSSDDTPIFLQVNCIKIPRVPYHRLRIYLPHDMVGPTDDVALFVGDLEKGRRKDYEKTIEHWQNILQEKGVNRIREIIPMAKVKAEYRQFEMKRKLSKLFDFYLVDGKIAGHLTHLLGSTFTRGANPPTPVRLWRDNLKGEFDHALKKTCMEIHGHGGTHCVRIGTVAMPKNKIAENILAACKVLEKEYPGGFDNIRSMTIKTRRSLAIPVYYSMKNKDDVAVPVVKPKRPKAYKDVVGGLSTLDSDAEEDVEISLTPRGDVKILNPKAAKKFYEENYPVKNLKKLKNKTTFKAKTKTVQKKGLEKKTMKKVK</sequence>
<feature type="region of interest" description="Disordered" evidence="1">
    <location>
        <begin position="180"/>
        <end position="210"/>
    </location>
</feature>
<evidence type="ECO:0008006" key="4">
    <source>
        <dbReference type="Google" id="ProtNLM"/>
    </source>
</evidence>
<evidence type="ECO:0000313" key="2">
    <source>
        <dbReference type="EMBL" id="KAH0560658.1"/>
    </source>
</evidence>
<evidence type="ECO:0000256" key="1">
    <source>
        <dbReference type="SAM" id="MobiDB-lite"/>
    </source>
</evidence>
<dbReference type="AlphaFoldDB" id="A0AAV7IVB6"/>
<feature type="compositionally biased region" description="Basic and acidic residues" evidence="1">
    <location>
        <begin position="131"/>
        <end position="153"/>
    </location>
</feature>